<keyword evidence="2" id="KW-0067">ATP-binding</keyword>
<gene>
    <name evidence="4" type="ORF">WJX75_009916</name>
</gene>
<name>A0ABR2YCL9_9CHLO</name>
<accession>A0ABR2YCL9</accession>
<reference evidence="4 5" key="1">
    <citation type="journal article" date="2024" name="Nat. Commun.">
        <title>Phylogenomics reveals the evolutionary origins of lichenization in chlorophyte algae.</title>
        <authorList>
            <person name="Puginier C."/>
            <person name="Libourel C."/>
            <person name="Otte J."/>
            <person name="Skaloud P."/>
            <person name="Haon M."/>
            <person name="Grisel S."/>
            <person name="Petersen M."/>
            <person name="Berrin J.G."/>
            <person name="Delaux P.M."/>
            <person name="Dal Grande F."/>
            <person name="Keller J."/>
        </authorList>
    </citation>
    <scope>NUCLEOTIDE SEQUENCE [LARGE SCALE GENOMIC DNA]</scope>
    <source>
        <strain evidence="4 5">SAG 216-7</strain>
    </source>
</reference>
<keyword evidence="1" id="KW-0547">Nucleotide-binding</keyword>
<comment type="caution">
    <text evidence="4">The sequence shown here is derived from an EMBL/GenBank/DDBJ whole genome shotgun (WGS) entry which is preliminary data.</text>
</comment>
<dbReference type="SUPFAM" id="SSF52540">
    <property type="entry name" value="P-loop containing nucleoside triphosphate hydrolases"/>
    <property type="match status" value="1"/>
</dbReference>
<evidence type="ECO:0008006" key="6">
    <source>
        <dbReference type="Google" id="ProtNLM"/>
    </source>
</evidence>
<dbReference type="PANTHER" id="PTHR12435">
    <property type="match status" value="1"/>
</dbReference>
<dbReference type="Gene3D" id="3.40.50.300">
    <property type="entry name" value="P-loop containing nucleotide triphosphate hydrolases"/>
    <property type="match status" value="1"/>
</dbReference>
<proteinExistence type="inferred from homology"/>
<organism evidence="4 5">
    <name type="scientific">Coccomyxa subellipsoidea</name>
    <dbReference type="NCBI Taxonomy" id="248742"/>
    <lineage>
        <taxon>Eukaryota</taxon>
        <taxon>Viridiplantae</taxon>
        <taxon>Chlorophyta</taxon>
        <taxon>core chlorophytes</taxon>
        <taxon>Trebouxiophyceae</taxon>
        <taxon>Trebouxiophyceae incertae sedis</taxon>
        <taxon>Coccomyxaceae</taxon>
        <taxon>Coccomyxa</taxon>
    </lineage>
</organism>
<sequence length="295" mass="32555">MALVVLSGQPCSGKSSVAAALKQLLEGKGLEVSIIDEPGLSMKRNLSYKDSISEKNTRGKLKSAVERAISKRHFIILDSLNNIKGYRYELWCIARAAGTRCCVVHCAVPKEQAWAWNEGREPDHDAYSSDVFEDLWRRYEEPDARQRWDAPLFRLAPDQGADSMQPVLQGVVDSLTEQAGPRQRSVVAKQLQPTQATSNAPLSATNLLAEIDGGAQDVIGRISAAQELAGSSGAGRVQMGDGVDDLQLSRPVTLGELRRHKRVFLKMSTQSLASRLPDRQSAQRMFVNYLREHVD</sequence>
<dbReference type="InterPro" id="IPR013641">
    <property type="entry name" value="KTI12/PSTK"/>
</dbReference>
<dbReference type="Pfam" id="PF08433">
    <property type="entry name" value="KTI12"/>
    <property type="match status" value="1"/>
</dbReference>
<comment type="similarity">
    <text evidence="3">Belongs to the KTI12 family.</text>
</comment>
<evidence type="ECO:0000313" key="5">
    <source>
        <dbReference type="Proteomes" id="UP001491310"/>
    </source>
</evidence>
<evidence type="ECO:0000256" key="3">
    <source>
        <dbReference type="ARBA" id="ARBA00025768"/>
    </source>
</evidence>
<dbReference type="Proteomes" id="UP001491310">
    <property type="component" value="Unassembled WGS sequence"/>
</dbReference>
<protein>
    <recommendedName>
        <fullName evidence="6">Chromatin associated protein KTI12</fullName>
    </recommendedName>
</protein>
<evidence type="ECO:0000256" key="1">
    <source>
        <dbReference type="ARBA" id="ARBA00022741"/>
    </source>
</evidence>
<dbReference type="InterPro" id="IPR027417">
    <property type="entry name" value="P-loop_NTPase"/>
</dbReference>
<keyword evidence="5" id="KW-1185">Reference proteome</keyword>
<dbReference type="EMBL" id="JALJOT010000016">
    <property type="protein sequence ID" value="KAK9902261.1"/>
    <property type="molecule type" value="Genomic_DNA"/>
</dbReference>
<evidence type="ECO:0000256" key="2">
    <source>
        <dbReference type="ARBA" id="ARBA00022840"/>
    </source>
</evidence>
<evidence type="ECO:0000313" key="4">
    <source>
        <dbReference type="EMBL" id="KAK9902261.1"/>
    </source>
</evidence>